<name>A0A5J9T7T6_9POAL</name>
<protein>
    <submittedName>
        <fullName evidence="1">Uncharacterized protein</fullName>
    </submittedName>
</protein>
<sequence>MCLTTMPDIVDYFQKTMQQCMKLVLHLPENRLRNPTCVDLSLIARMSFRMTKKRGQVEEELATKRKIVAEKKRQYRARKKAELENSLPAPVRE</sequence>
<dbReference type="EMBL" id="RWGY01000045">
    <property type="protein sequence ID" value="TVU07307.1"/>
    <property type="molecule type" value="Genomic_DNA"/>
</dbReference>
<reference evidence="1 2" key="1">
    <citation type="journal article" date="2019" name="Sci. Rep.">
        <title>A high-quality genome of Eragrostis curvula grass provides insights into Poaceae evolution and supports new strategies to enhance forage quality.</title>
        <authorList>
            <person name="Carballo J."/>
            <person name="Santos B.A.C.M."/>
            <person name="Zappacosta D."/>
            <person name="Garbus I."/>
            <person name="Selva J.P."/>
            <person name="Gallo C.A."/>
            <person name="Diaz A."/>
            <person name="Albertini E."/>
            <person name="Caccamo M."/>
            <person name="Echenique V."/>
        </authorList>
    </citation>
    <scope>NUCLEOTIDE SEQUENCE [LARGE SCALE GENOMIC DNA]</scope>
    <source>
        <strain evidence="2">cv. Victoria</strain>
        <tissue evidence="1">Leaf</tissue>
    </source>
</reference>
<gene>
    <name evidence="1" type="ORF">EJB05_47357</name>
</gene>
<keyword evidence="2" id="KW-1185">Reference proteome</keyword>
<dbReference type="Gramene" id="TVU07307">
    <property type="protein sequence ID" value="TVU07307"/>
    <property type="gene ID" value="EJB05_47357"/>
</dbReference>
<evidence type="ECO:0000313" key="2">
    <source>
        <dbReference type="Proteomes" id="UP000324897"/>
    </source>
</evidence>
<comment type="caution">
    <text evidence="1">The sequence shown here is derived from an EMBL/GenBank/DDBJ whole genome shotgun (WGS) entry which is preliminary data.</text>
</comment>
<organism evidence="1 2">
    <name type="scientific">Eragrostis curvula</name>
    <name type="common">weeping love grass</name>
    <dbReference type="NCBI Taxonomy" id="38414"/>
    <lineage>
        <taxon>Eukaryota</taxon>
        <taxon>Viridiplantae</taxon>
        <taxon>Streptophyta</taxon>
        <taxon>Embryophyta</taxon>
        <taxon>Tracheophyta</taxon>
        <taxon>Spermatophyta</taxon>
        <taxon>Magnoliopsida</taxon>
        <taxon>Liliopsida</taxon>
        <taxon>Poales</taxon>
        <taxon>Poaceae</taxon>
        <taxon>PACMAD clade</taxon>
        <taxon>Chloridoideae</taxon>
        <taxon>Eragrostideae</taxon>
        <taxon>Eragrostidinae</taxon>
        <taxon>Eragrostis</taxon>
    </lineage>
</organism>
<feature type="non-terminal residue" evidence="1">
    <location>
        <position position="1"/>
    </location>
</feature>
<accession>A0A5J9T7T6</accession>
<dbReference type="AlphaFoldDB" id="A0A5J9T7T6"/>
<proteinExistence type="predicted"/>
<dbReference type="Proteomes" id="UP000324897">
    <property type="component" value="Unassembled WGS sequence"/>
</dbReference>
<evidence type="ECO:0000313" key="1">
    <source>
        <dbReference type="EMBL" id="TVU07307.1"/>
    </source>
</evidence>